<evidence type="ECO:0000259" key="3">
    <source>
        <dbReference type="Pfam" id="PF25984"/>
    </source>
</evidence>
<dbReference type="Pfam" id="PF25984">
    <property type="entry name" value="BSH_YknX"/>
    <property type="match status" value="1"/>
</dbReference>
<accession>A0A1I3CUL7</accession>
<sequence length="288" mass="30834">MNWKKILGILVGLAAIGYIGYAIFFSGKEEKEITVRVTEAKEDTITETVSLSGLVEPSDTQNVFGQGVVTDLPVKVGDKIEKGDKLVSFTDFSIPAKFDGTVTAVNVKENEPDTSAQTGTPAVVLADLDQLQVGVDLTKTDAPFIKKDQKATLTSGKDIYKGRVSEVDPMATAQTGATGETRALHAVLTFDKEPEDLIAGFDIDVEIATASAENALTIPVEALVYNSDNKPFVYTVKDNVVHVTPIEIGLQSANKIEVKDGLSKGETVVLSPEDSLKEDVTVKTEKAE</sequence>
<evidence type="ECO:0000256" key="2">
    <source>
        <dbReference type="SAM" id="Phobius"/>
    </source>
</evidence>
<dbReference type="Gene3D" id="2.40.30.170">
    <property type="match status" value="1"/>
</dbReference>
<dbReference type="PANTHER" id="PTHR30469">
    <property type="entry name" value="MULTIDRUG RESISTANCE PROTEIN MDTA"/>
    <property type="match status" value="1"/>
</dbReference>
<proteinExistence type="inferred from homology"/>
<dbReference type="OrthoDB" id="2291050at2"/>
<keyword evidence="2" id="KW-0472">Membrane</keyword>
<keyword evidence="2" id="KW-0812">Transmembrane</keyword>
<dbReference type="NCBIfam" id="TIGR01730">
    <property type="entry name" value="RND_mfp"/>
    <property type="match status" value="1"/>
</dbReference>
<keyword evidence="2" id="KW-1133">Transmembrane helix</keyword>
<comment type="similarity">
    <text evidence="1">Belongs to the membrane fusion protein (MFP) (TC 8.A.1) family.</text>
</comment>
<reference evidence="5 6" key="1">
    <citation type="submission" date="2016-10" db="EMBL/GenBank/DDBJ databases">
        <authorList>
            <person name="de Groot N.N."/>
        </authorList>
    </citation>
    <scope>NUCLEOTIDE SEQUENCE [LARGE SCALE GENOMIC DNA]</scope>
    <source>
        <strain evidence="5 6">DSM 27630</strain>
    </source>
</reference>
<dbReference type="GO" id="GO:0015562">
    <property type="term" value="F:efflux transmembrane transporter activity"/>
    <property type="evidence" value="ECO:0007669"/>
    <property type="project" value="TreeGrafter"/>
</dbReference>
<dbReference type="InterPro" id="IPR058639">
    <property type="entry name" value="BSH_YknX-like"/>
</dbReference>
<dbReference type="EMBL" id="FOQE01000023">
    <property type="protein sequence ID" value="SFH78113.1"/>
    <property type="molecule type" value="Genomic_DNA"/>
</dbReference>
<dbReference type="SUPFAM" id="SSF51230">
    <property type="entry name" value="Single hybrid motif"/>
    <property type="match status" value="1"/>
</dbReference>
<evidence type="ECO:0000313" key="5">
    <source>
        <dbReference type="EMBL" id="SFH78113.1"/>
    </source>
</evidence>
<evidence type="ECO:0000256" key="1">
    <source>
        <dbReference type="ARBA" id="ARBA00009477"/>
    </source>
</evidence>
<dbReference type="AlphaFoldDB" id="A0A1I3CUL7"/>
<evidence type="ECO:0000259" key="4">
    <source>
        <dbReference type="Pfam" id="PF25989"/>
    </source>
</evidence>
<dbReference type="Gene3D" id="2.40.50.100">
    <property type="match status" value="1"/>
</dbReference>
<organism evidence="5 6">
    <name type="scientific">Pisciglobus halotolerans</name>
    <dbReference type="NCBI Taxonomy" id="745365"/>
    <lineage>
        <taxon>Bacteria</taxon>
        <taxon>Bacillati</taxon>
        <taxon>Bacillota</taxon>
        <taxon>Bacilli</taxon>
        <taxon>Lactobacillales</taxon>
        <taxon>Carnobacteriaceae</taxon>
    </lineage>
</organism>
<gene>
    <name evidence="5" type="ORF">SAMN04489868_12321</name>
</gene>
<dbReference type="Pfam" id="PF25989">
    <property type="entry name" value="YknX_C"/>
    <property type="match status" value="1"/>
</dbReference>
<evidence type="ECO:0000313" key="6">
    <source>
        <dbReference type="Proteomes" id="UP000198668"/>
    </source>
</evidence>
<dbReference type="InterPro" id="IPR011053">
    <property type="entry name" value="Single_hybrid_motif"/>
</dbReference>
<protein>
    <submittedName>
        <fullName evidence="5">HlyD family secretion protein</fullName>
    </submittedName>
</protein>
<feature type="domain" description="YknX-like barrel-sandwich hybrid" evidence="3">
    <location>
        <begin position="66"/>
        <end position="123"/>
    </location>
</feature>
<feature type="domain" description="YknX-like C-terminal permuted SH3-like" evidence="4">
    <location>
        <begin position="215"/>
        <end position="283"/>
    </location>
</feature>
<dbReference type="RefSeq" id="WP_092092788.1">
    <property type="nucleotide sequence ID" value="NZ_FOQE01000023.1"/>
</dbReference>
<dbReference type="Proteomes" id="UP000198668">
    <property type="component" value="Unassembled WGS sequence"/>
</dbReference>
<feature type="transmembrane region" description="Helical" evidence="2">
    <location>
        <begin position="6"/>
        <end position="26"/>
    </location>
</feature>
<keyword evidence="6" id="KW-1185">Reference proteome</keyword>
<dbReference type="Gene3D" id="6.20.50.140">
    <property type="match status" value="1"/>
</dbReference>
<dbReference type="InterPro" id="IPR006143">
    <property type="entry name" value="RND_pump_MFP"/>
</dbReference>
<dbReference type="InterPro" id="IPR058637">
    <property type="entry name" value="YknX-like_C"/>
</dbReference>
<dbReference type="GO" id="GO:1990281">
    <property type="term" value="C:efflux pump complex"/>
    <property type="evidence" value="ECO:0007669"/>
    <property type="project" value="TreeGrafter"/>
</dbReference>
<name>A0A1I3CUL7_9LACT</name>
<dbReference type="PANTHER" id="PTHR30469:SF33">
    <property type="entry name" value="SLR1207 PROTEIN"/>
    <property type="match status" value="1"/>
</dbReference>